<evidence type="ECO:0000313" key="1">
    <source>
        <dbReference type="EMBL" id="KYF85370.1"/>
    </source>
</evidence>
<dbReference type="Proteomes" id="UP000075635">
    <property type="component" value="Unassembled WGS sequence"/>
</dbReference>
<reference evidence="1 2" key="1">
    <citation type="submission" date="2014-02" db="EMBL/GenBank/DDBJ databases">
        <title>The small core and large imbalanced accessory genome model reveals a collaborative survival strategy of Sorangium cellulosum strains in nature.</title>
        <authorList>
            <person name="Han K."/>
            <person name="Peng R."/>
            <person name="Blom J."/>
            <person name="Li Y.-Z."/>
        </authorList>
    </citation>
    <scope>NUCLEOTIDE SEQUENCE [LARGE SCALE GENOMIC DNA]</scope>
    <source>
        <strain evidence="1 2">So0011-07</strain>
    </source>
</reference>
<comment type="caution">
    <text evidence="1">The sequence shown here is derived from an EMBL/GenBank/DDBJ whole genome shotgun (WGS) entry which is preliminary data.</text>
</comment>
<sequence length="253" mass="25584">MKALWSLALCLFGCGEVASSPGSASHRPGDPCLSCHSKDGSAEPTLSVAGTVTRTSVSARSEGVSGVTIAIVDASGRSLELVTDDAGNFYTDEPVSAPLRASIHSQAATIHMPVDAPSANCNTCHRSPGANARALGWIRPERETGPDMRPGADCLSCHARPLVGDFDPAPHFGAAGTIADGAGAVVIIQDSLGKRVELSPTTSGNFWATEALVPPLEATISRGGAMLVKAAAVDSGSCNGCHDGATVEALAGP</sequence>
<accession>A0A150RZ18</accession>
<dbReference type="EMBL" id="JEMB01001727">
    <property type="protein sequence ID" value="KYF85370.1"/>
    <property type="molecule type" value="Genomic_DNA"/>
</dbReference>
<dbReference type="InterPro" id="IPR036280">
    <property type="entry name" value="Multihaem_cyt_sf"/>
</dbReference>
<proteinExistence type="predicted"/>
<dbReference type="AlphaFoldDB" id="A0A150RZ18"/>
<protein>
    <submittedName>
        <fullName evidence="1">Uncharacterized protein</fullName>
    </submittedName>
</protein>
<evidence type="ECO:0000313" key="2">
    <source>
        <dbReference type="Proteomes" id="UP000075635"/>
    </source>
</evidence>
<organism evidence="1 2">
    <name type="scientific">Sorangium cellulosum</name>
    <name type="common">Polyangium cellulosum</name>
    <dbReference type="NCBI Taxonomy" id="56"/>
    <lineage>
        <taxon>Bacteria</taxon>
        <taxon>Pseudomonadati</taxon>
        <taxon>Myxococcota</taxon>
        <taxon>Polyangia</taxon>
        <taxon>Polyangiales</taxon>
        <taxon>Polyangiaceae</taxon>
        <taxon>Sorangium</taxon>
    </lineage>
</organism>
<gene>
    <name evidence="1" type="ORF">BE17_49260</name>
</gene>
<name>A0A150RZ18_SORCE</name>
<dbReference type="SUPFAM" id="SSF48695">
    <property type="entry name" value="Multiheme cytochromes"/>
    <property type="match status" value="1"/>
</dbReference>